<dbReference type="InterPro" id="IPR027417">
    <property type="entry name" value="P-loop_NTPase"/>
</dbReference>
<dbReference type="Gene3D" id="3.40.50.300">
    <property type="entry name" value="P-loop containing nucleotide triphosphate hydrolases"/>
    <property type="match status" value="1"/>
</dbReference>
<proteinExistence type="predicted"/>
<dbReference type="PROSITE" id="PS51194">
    <property type="entry name" value="HELICASE_CTER"/>
    <property type="match status" value="1"/>
</dbReference>
<keyword evidence="3" id="KW-0067">ATP-binding</keyword>
<evidence type="ECO:0000313" key="6">
    <source>
        <dbReference type="Proteomes" id="UP000053989"/>
    </source>
</evidence>
<dbReference type="Pfam" id="PF00176">
    <property type="entry name" value="SNF2-rel_dom"/>
    <property type="match status" value="1"/>
</dbReference>
<evidence type="ECO:0000313" key="5">
    <source>
        <dbReference type="EMBL" id="KIM55651.1"/>
    </source>
</evidence>
<gene>
    <name evidence="5" type="ORF">SCLCIDRAFT_134245</name>
</gene>
<dbReference type="STRING" id="1036808.A0A0C3DHY1"/>
<dbReference type="InterPro" id="IPR001650">
    <property type="entry name" value="Helicase_C-like"/>
</dbReference>
<dbReference type="GO" id="GO:0016787">
    <property type="term" value="F:hydrolase activity"/>
    <property type="evidence" value="ECO:0007669"/>
    <property type="project" value="UniProtKB-KW"/>
</dbReference>
<dbReference type="Gene3D" id="3.40.50.10810">
    <property type="entry name" value="Tandem AAA-ATPase domain"/>
    <property type="match status" value="1"/>
</dbReference>
<feature type="domain" description="Helicase C-terminal" evidence="4">
    <location>
        <begin position="269"/>
        <end position="423"/>
    </location>
</feature>
<reference evidence="5 6" key="1">
    <citation type="submission" date="2014-04" db="EMBL/GenBank/DDBJ databases">
        <authorList>
            <consortium name="DOE Joint Genome Institute"/>
            <person name="Kuo A."/>
            <person name="Kohler A."/>
            <person name="Nagy L.G."/>
            <person name="Floudas D."/>
            <person name="Copeland A."/>
            <person name="Barry K.W."/>
            <person name="Cichocki N."/>
            <person name="Veneault-Fourrey C."/>
            <person name="LaButti K."/>
            <person name="Lindquist E.A."/>
            <person name="Lipzen A."/>
            <person name="Lundell T."/>
            <person name="Morin E."/>
            <person name="Murat C."/>
            <person name="Sun H."/>
            <person name="Tunlid A."/>
            <person name="Henrissat B."/>
            <person name="Grigoriev I.V."/>
            <person name="Hibbett D.S."/>
            <person name="Martin F."/>
            <person name="Nordberg H.P."/>
            <person name="Cantor M.N."/>
            <person name="Hua S.X."/>
        </authorList>
    </citation>
    <scope>NUCLEOTIDE SEQUENCE [LARGE SCALE GENOMIC DNA]</scope>
    <source>
        <strain evidence="5 6">Foug A</strain>
    </source>
</reference>
<keyword evidence="1" id="KW-0547">Nucleotide-binding</keyword>
<evidence type="ECO:0000256" key="1">
    <source>
        <dbReference type="ARBA" id="ARBA00022741"/>
    </source>
</evidence>
<dbReference type="SMART" id="SM00490">
    <property type="entry name" value="HELICc"/>
    <property type="match status" value="1"/>
</dbReference>
<dbReference type="OrthoDB" id="3270319at2759"/>
<evidence type="ECO:0000259" key="4">
    <source>
        <dbReference type="PROSITE" id="PS51194"/>
    </source>
</evidence>
<sequence length="448" mass="51202">MYIAQTVYGQNYLLLVVDEAHHARKHNKLHMALRALRQQAQSVLTLTATPVTTKPHDLWIIGQLLGIHQFFDQAEWMQMKRELDGAMRRDRKQQRQAGQAGNILRSVLVGRETHSQVPDLEYPEVMRQWMVKMRDYFAQHVIRRTVDSVNNKGEKIFGLKTYSEHYLLVKMFQWETDNLLRIAQNMVKDNPLATLIGAAKSMLHPLTTDEGRVQWVKPASKEAWLESRHTVKMQVLTDILTHHLQADGAHPLSMNPDGCQVLPSPDHSADSSTYSECDRIVVYSAFPSANAIIVDVLELYGIKCVELHGRMPVHKRRLALDAFRKSTREHGPRVLILSNVGMVGLNLACANILVMVDSTWSALDDEQLRGRVYRYPQPKPVHIYRLIAAHTPDVFLNNLAFVKGHMHDVFVNHPINEDFRTYCIAYARCVSIVLTVCIGNHLNYISNI</sequence>
<dbReference type="InterPro" id="IPR049730">
    <property type="entry name" value="SNF2/RAD54-like_C"/>
</dbReference>
<dbReference type="HOGENOM" id="CLU_042561_0_0_1"/>
<protein>
    <recommendedName>
        <fullName evidence="4">Helicase C-terminal domain-containing protein</fullName>
    </recommendedName>
</protein>
<keyword evidence="6" id="KW-1185">Reference proteome</keyword>
<dbReference type="Pfam" id="PF00271">
    <property type="entry name" value="Helicase_C"/>
    <property type="match status" value="1"/>
</dbReference>
<dbReference type="Proteomes" id="UP000053989">
    <property type="component" value="Unassembled WGS sequence"/>
</dbReference>
<dbReference type="AlphaFoldDB" id="A0A0C3DHY1"/>
<accession>A0A0C3DHY1</accession>
<organism evidence="5 6">
    <name type="scientific">Scleroderma citrinum Foug A</name>
    <dbReference type="NCBI Taxonomy" id="1036808"/>
    <lineage>
        <taxon>Eukaryota</taxon>
        <taxon>Fungi</taxon>
        <taxon>Dikarya</taxon>
        <taxon>Basidiomycota</taxon>
        <taxon>Agaricomycotina</taxon>
        <taxon>Agaricomycetes</taxon>
        <taxon>Agaricomycetidae</taxon>
        <taxon>Boletales</taxon>
        <taxon>Sclerodermatineae</taxon>
        <taxon>Sclerodermataceae</taxon>
        <taxon>Scleroderma</taxon>
    </lineage>
</organism>
<dbReference type="InterPro" id="IPR038718">
    <property type="entry name" value="SNF2-like_sf"/>
</dbReference>
<reference evidence="6" key="2">
    <citation type="submission" date="2015-01" db="EMBL/GenBank/DDBJ databases">
        <title>Evolutionary Origins and Diversification of the Mycorrhizal Mutualists.</title>
        <authorList>
            <consortium name="DOE Joint Genome Institute"/>
            <consortium name="Mycorrhizal Genomics Consortium"/>
            <person name="Kohler A."/>
            <person name="Kuo A."/>
            <person name="Nagy L.G."/>
            <person name="Floudas D."/>
            <person name="Copeland A."/>
            <person name="Barry K.W."/>
            <person name="Cichocki N."/>
            <person name="Veneault-Fourrey C."/>
            <person name="LaButti K."/>
            <person name="Lindquist E.A."/>
            <person name="Lipzen A."/>
            <person name="Lundell T."/>
            <person name="Morin E."/>
            <person name="Murat C."/>
            <person name="Riley R."/>
            <person name="Ohm R."/>
            <person name="Sun H."/>
            <person name="Tunlid A."/>
            <person name="Henrissat B."/>
            <person name="Grigoriev I.V."/>
            <person name="Hibbett D.S."/>
            <person name="Martin F."/>
        </authorList>
    </citation>
    <scope>NUCLEOTIDE SEQUENCE [LARGE SCALE GENOMIC DNA]</scope>
    <source>
        <strain evidence="6">Foug A</strain>
    </source>
</reference>
<dbReference type="SUPFAM" id="SSF52540">
    <property type="entry name" value="P-loop containing nucleoside triphosphate hydrolases"/>
    <property type="match status" value="1"/>
</dbReference>
<dbReference type="PANTHER" id="PTHR10799">
    <property type="entry name" value="SNF2/RAD54 HELICASE FAMILY"/>
    <property type="match status" value="1"/>
</dbReference>
<dbReference type="CDD" id="cd18793">
    <property type="entry name" value="SF2_C_SNF"/>
    <property type="match status" value="1"/>
</dbReference>
<dbReference type="InParanoid" id="A0A0C3DHY1"/>
<evidence type="ECO:0000256" key="2">
    <source>
        <dbReference type="ARBA" id="ARBA00022801"/>
    </source>
</evidence>
<keyword evidence="2" id="KW-0378">Hydrolase</keyword>
<name>A0A0C3DHY1_9AGAM</name>
<dbReference type="InterPro" id="IPR000330">
    <property type="entry name" value="SNF2_N"/>
</dbReference>
<evidence type="ECO:0000256" key="3">
    <source>
        <dbReference type="ARBA" id="ARBA00022840"/>
    </source>
</evidence>
<dbReference type="GO" id="GO:0005524">
    <property type="term" value="F:ATP binding"/>
    <property type="evidence" value="ECO:0007669"/>
    <property type="project" value="InterPro"/>
</dbReference>
<dbReference type="EMBL" id="KN822130">
    <property type="protein sequence ID" value="KIM55651.1"/>
    <property type="molecule type" value="Genomic_DNA"/>
</dbReference>